<sequence>MVPVETMPRIADPPVYSWLLFILIMLWTGSLNAQFGENIVLYPTELEAIVKFDGTNRRNGTDSRETEWEAGFRVGQIGYVLDPEIAWFLIDIEPVYTWSEFDSSVTRQENDGELLNYLFQTNLLRGTPGPVGVNLSAQRSSNLNTGSLGSRYDTVIDSKNATLQWKNPAFPMSLTYEERSLDEEFRSSLNSSVTERDEILESLILKGRSSKLSVHLEHASLDDRIITRDQDYELDRANLSHNLHWGRNSQLQSLINYYDRTGFNANERLTVDETARIQHLDNLYSRTSYHYQSITQTIENEEHGGDFELHHRLYNNLNTTAHVNINTRDSDNVDEDRWRFGLETQYNKSNLLGANVRAGLGATYQETDRISNLGLVDVIDESHVVPLTGAVILDRRFIITGSIIVTDSSGTIVYDEGMDYTVLSLSGDLTQIQVIPGVRIDTGDTILVSYNAQQLPSQEFSTTFTNYNFSIDYDWVRFSHSDSKSDDKLISGASESFLQSTRNTLTDLEFHFKLAGIDALVGAERRFTLSGGFESTSYTYRQLFSWTTLENTRSRGILWNLNATQSFTEQESLDTDLYRIDLTANWQPRPSLTIRPTISAWKRHDEGSVITGGRLDDEFISAGIWARWRYRKVDLELNYHHDRRTVDRSQNNGLTETIDDRLMFTLRRRIM</sequence>
<gene>
    <name evidence="1" type="ORF">CODIS_15580</name>
</gene>
<comment type="caution">
    <text evidence="1">The sequence shown here is derived from an EMBL/GenBank/DDBJ whole genome shotgun (WGS) entry which is preliminary data.</text>
</comment>
<name>A0A7Z0VM03_9GAMM</name>
<reference evidence="1 2" key="1">
    <citation type="submission" date="2016-06" db="EMBL/GenBank/DDBJ databases">
        <title>Genome sequence of endosymbiont of Candidatus Endolucinida thiodiazotropha.</title>
        <authorList>
            <person name="Poehlein A."/>
            <person name="Koenig S."/>
            <person name="Heiden S.E."/>
            <person name="Thuermer A."/>
            <person name="Voget S."/>
            <person name="Daniel R."/>
            <person name="Markert S."/>
            <person name="Gros O."/>
            <person name="Schweder T."/>
        </authorList>
    </citation>
    <scope>NUCLEOTIDE SEQUENCE [LARGE SCALE GENOMIC DNA]</scope>
    <source>
        <strain evidence="1 2">COS</strain>
    </source>
</reference>
<evidence type="ECO:0000313" key="1">
    <source>
        <dbReference type="EMBL" id="ODJ88147.1"/>
    </source>
</evidence>
<dbReference type="AlphaFoldDB" id="A0A7Z0VM03"/>
<evidence type="ECO:0000313" key="2">
    <source>
        <dbReference type="Proteomes" id="UP000094769"/>
    </source>
</evidence>
<proteinExistence type="predicted"/>
<keyword evidence="2" id="KW-1185">Reference proteome</keyword>
<protein>
    <submittedName>
        <fullName evidence="1">Uncharacterized protein</fullName>
    </submittedName>
</protein>
<accession>A0A7Z0VM03</accession>
<organism evidence="1 2">
    <name type="scientific">Candidatus Thiodiazotropha endolucinida</name>
    <dbReference type="NCBI Taxonomy" id="1655433"/>
    <lineage>
        <taxon>Bacteria</taxon>
        <taxon>Pseudomonadati</taxon>
        <taxon>Pseudomonadota</taxon>
        <taxon>Gammaproteobacteria</taxon>
        <taxon>Chromatiales</taxon>
        <taxon>Sedimenticolaceae</taxon>
        <taxon>Candidatus Thiodiazotropha</taxon>
    </lineage>
</organism>
<dbReference type="Proteomes" id="UP000094769">
    <property type="component" value="Unassembled WGS sequence"/>
</dbReference>
<dbReference type="EMBL" id="MARB01000007">
    <property type="protein sequence ID" value="ODJ88147.1"/>
    <property type="molecule type" value="Genomic_DNA"/>
</dbReference>